<dbReference type="EMBL" id="AZHX01001775">
    <property type="protein sequence ID" value="ETW99990.1"/>
    <property type="molecule type" value="Genomic_DNA"/>
</dbReference>
<evidence type="ECO:0000313" key="3">
    <source>
        <dbReference type="EMBL" id="ETW99990.1"/>
    </source>
</evidence>
<feature type="signal peptide" evidence="1">
    <location>
        <begin position="1"/>
        <end position="22"/>
    </location>
</feature>
<sequence length="207" mass="22595">MKFLNSCLAVLMVLCGALELNAKTIVVPRDHRTIQTAVKAASPGDTIIVEDGVYHQSVNINKSHLIIKAKNPRKAVLDGKRSKPYGFFAEKGRKIVKVVIQGFEIRNFKSAGVHARYGGGDQYESWIIKDNYIHHAVDKGVVVGGSGHTIHNNEIAFIGNDGEAAGVHSWSNGSTISDNIIYVIRKNGIRVSSSSKNQVKNNLIAYT</sequence>
<dbReference type="Proteomes" id="UP000019140">
    <property type="component" value="Unassembled WGS sequence"/>
</dbReference>
<proteinExistence type="predicted"/>
<feature type="domain" description="Right handed beta helix" evidence="2">
    <location>
        <begin position="98"/>
        <end position="204"/>
    </location>
</feature>
<comment type="caution">
    <text evidence="3">The sequence shown here is derived from an EMBL/GenBank/DDBJ whole genome shotgun (WGS) entry which is preliminary data.</text>
</comment>
<dbReference type="Gene3D" id="2.160.20.10">
    <property type="entry name" value="Single-stranded right-handed beta-helix, Pectin lyase-like"/>
    <property type="match status" value="1"/>
</dbReference>
<accession>W4LQI3</accession>
<dbReference type="InterPro" id="IPR012334">
    <property type="entry name" value="Pectin_lyas_fold"/>
</dbReference>
<keyword evidence="4" id="KW-1185">Reference proteome</keyword>
<name>W4LQI3_9BACT</name>
<organism evidence="3 4">
    <name type="scientific">Candidatus Entotheonella gemina</name>
    <dbReference type="NCBI Taxonomy" id="1429439"/>
    <lineage>
        <taxon>Bacteria</taxon>
        <taxon>Pseudomonadati</taxon>
        <taxon>Nitrospinota/Tectimicrobiota group</taxon>
        <taxon>Candidatus Tectimicrobiota</taxon>
        <taxon>Candidatus Entotheonellia</taxon>
        <taxon>Candidatus Entotheonellales</taxon>
        <taxon>Candidatus Entotheonellaceae</taxon>
        <taxon>Candidatus Entotheonella</taxon>
    </lineage>
</organism>
<dbReference type="SUPFAM" id="SSF51126">
    <property type="entry name" value="Pectin lyase-like"/>
    <property type="match status" value="1"/>
</dbReference>
<feature type="non-terminal residue" evidence="3">
    <location>
        <position position="207"/>
    </location>
</feature>
<protein>
    <recommendedName>
        <fullName evidence="2">Right handed beta helix domain-containing protein</fullName>
    </recommendedName>
</protein>
<dbReference type="Pfam" id="PF13229">
    <property type="entry name" value="Beta_helix"/>
    <property type="match status" value="1"/>
</dbReference>
<evidence type="ECO:0000259" key="2">
    <source>
        <dbReference type="Pfam" id="PF13229"/>
    </source>
</evidence>
<evidence type="ECO:0000256" key="1">
    <source>
        <dbReference type="SAM" id="SignalP"/>
    </source>
</evidence>
<feature type="chain" id="PRO_5004846041" description="Right handed beta helix domain-containing protein" evidence="1">
    <location>
        <begin position="23"/>
        <end position="207"/>
    </location>
</feature>
<dbReference type="HOGENOM" id="CLU_1328778_0_0_7"/>
<dbReference type="InterPro" id="IPR011050">
    <property type="entry name" value="Pectin_lyase_fold/virulence"/>
</dbReference>
<reference evidence="3 4" key="1">
    <citation type="journal article" date="2014" name="Nature">
        <title>An environmental bacterial taxon with a large and distinct metabolic repertoire.</title>
        <authorList>
            <person name="Wilson M.C."/>
            <person name="Mori T."/>
            <person name="Ruckert C."/>
            <person name="Uria A.R."/>
            <person name="Helf M.J."/>
            <person name="Takada K."/>
            <person name="Gernert C."/>
            <person name="Steffens U.A."/>
            <person name="Heycke N."/>
            <person name="Schmitt S."/>
            <person name="Rinke C."/>
            <person name="Helfrich E.J."/>
            <person name="Brachmann A.O."/>
            <person name="Gurgui C."/>
            <person name="Wakimoto T."/>
            <person name="Kracht M."/>
            <person name="Crusemann M."/>
            <person name="Hentschel U."/>
            <person name="Abe I."/>
            <person name="Matsunaga S."/>
            <person name="Kalinowski J."/>
            <person name="Takeyama H."/>
            <person name="Piel J."/>
        </authorList>
    </citation>
    <scope>NUCLEOTIDE SEQUENCE [LARGE SCALE GENOMIC DNA]</scope>
    <source>
        <strain evidence="4">TSY2</strain>
    </source>
</reference>
<keyword evidence="1" id="KW-0732">Signal</keyword>
<dbReference type="AlphaFoldDB" id="W4LQI3"/>
<gene>
    <name evidence="3" type="ORF">ETSY2_39910</name>
</gene>
<dbReference type="InterPro" id="IPR039448">
    <property type="entry name" value="Beta_helix"/>
</dbReference>
<evidence type="ECO:0000313" key="4">
    <source>
        <dbReference type="Proteomes" id="UP000019140"/>
    </source>
</evidence>